<keyword evidence="1" id="KW-0472">Membrane</keyword>
<dbReference type="InterPro" id="IPR006976">
    <property type="entry name" value="VanZ-like"/>
</dbReference>
<gene>
    <name evidence="3" type="ORF">BW247_05995</name>
</gene>
<reference evidence="3 4" key="1">
    <citation type="submission" date="2017-01" db="EMBL/GenBank/DDBJ databases">
        <title>Draft sequence of Acidihalobacter ferrooxidans strain DSM 14175 (strain V8).</title>
        <authorList>
            <person name="Khaleque H.N."/>
            <person name="Ramsay J.P."/>
            <person name="Murphy R.J.T."/>
            <person name="Kaksonen A.H."/>
            <person name="Boxall N.J."/>
            <person name="Watkin E.L.J."/>
        </authorList>
    </citation>
    <scope>NUCLEOTIDE SEQUENCE [LARGE SCALE GENOMIC DNA]</scope>
    <source>
        <strain evidence="3 4">V8</strain>
    </source>
</reference>
<organism evidence="3 4">
    <name type="scientific">Acidihalobacter ferrooxydans</name>
    <dbReference type="NCBI Taxonomy" id="1765967"/>
    <lineage>
        <taxon>Bacteria</taxon>
        <taxon>Pseudomonadati</taxon>
        <taxon>Pseudomonadota</taxon>
        <taxon>Gammaproteobacteria</taxon>
        <taxon>Chromatiales</taxon>
        <taxon>Ectothiorhodospiraceae</taxon>
        <taxon>Acidihalobacter</taxon>
    </lineage>
</organism>
<keyword evidence="1" id="KW-0812">Transmembrane</keyword>
<dbReference type="KEGG" id="afy:BW247_05995"/>
<dbReference type="STRING" id="1765967.BW247_05995"/>
<keyword evidence="4" id="KW-1185">Reference proteome</keyword>
<feature type="transmembrane region" description="Helical" evidence="1">
    <location>
        <begin position="330"/>
        <end position="353"/>
    </location>
</feature>
<feature type="transmembrane region" description="Helical" evidence="1">
    <location>
        <begin position="74"/>
        <end position="92"/>
    </location>
</feature>
<name>A0A1P8UFW6_9GAMM</name>
<keyword evidence="1" id="KW-1133">Transmembrane helix</keyword>
<feature type="transmembrane region" description="Helical" evidence="1">
    <location>
        <begin position="132"/>
        <end position="150"/>
    </location>
</feature>
<dbReference type="PANTHER" id="PTHR28008:SF1">
    <property type="entry name" value="DOMAIN PROTEIN, PUTATIVE (AFU_ORTHOLOGUE AFUA_3G10980)-RELATED"/>
    <property type="match status" value="1"/>
</dbReference>
<feature type="domain" description="VanZ-like" evidence="2">
    <location>
        <begin position="35"/>
        <end position="148"/>
    </location>
</feature>
<feature type="transmembrane region" description="Helical" evidence="1">
    <location>
        <begin position="29"/>
        <end position="49"/>
    </location>
</feature>
<dbReference type="PANTHER" id="PTHR28008">
    <property type="entry name" value="DOMAIN PROTEIN, PUTATIVE (AFU_ORTHOLOGUE AFUA_3G10980)-RELATED"/>
    <property type="match status" value="1"/>
</dbReference>
<dbReference type="Pfam" id="PF04892">
    <property type="entry name" value="VanZ"/>
    <property type="match status" value="1"/>
</dbReference>
<accession>A0A1P8UFW6</accession>
<evidence type="ECO:0000313" key="3">
    <source>
        <dbReference type="EMBL" id="APZ42705.1"/>
    </source>
</evidence>
<feature type="transmembrane region" description="Helical" evidence="1">
    <location>
        <begin position="269"/>
        <end position="287"/>
    </location>
</feature>
<dbReference type="RefSeq" id="WP_076836356.1">
    <property type="nucleotide sequence ID" value="NZ_CP019434.1"/>
</dbReference>
<dbReference type="OrthoDB" id="283584at2"/>
<dbReference type="Proteomes" id="UP000243807">
    <property type="component" value="Chromosome"/>
</dbReference>
<evidence type="ECO:0000313" key="4">
    <source>
        <dbReference type="Proteomes" id="UP000243807"/>
    </source>
</evidence>
<feature type="transmembrane region" description="Helical" evidence="1">
    <location>
        <begin position="171"/>
        <end position="192"/>
    </location>
</feature>
<dbReference type="AlphaFoldDB" id="A0A1P8UFW6"/>
<evidence type="ECO:0000256" key="1">
    <source>
        <dbReference type="SAM" id="Phobius"/>
    </source>
</evidence>
<dbReference type="EMBL" id="CP019434">
    <property type="protein sequence ID" value="APZ42705.1"/>
    <property type="molecule type" value="Genomic_DNA"/>
</dbReference>
<protein>
    <recommendedName>
        <fullName evidence="2">VanZ-like domain-containing protein</fullName>
    </recommendedName>
</protein>
<proteinExistence type="predicted"/>
<evidence type="ECO:0000259" key="2">
    <source>
        <dbReference type="Pfam" id="PF04892"/>
    </source>
</evidence>
<sequence>MRRTDTGERKRVAQTVERKSAQRRRLPSILFWLSLLYLLLIAYASLFPLDWHPPAVWRDPLSYPWPRYDARSDILVNILAYVPLGFLFALAWRRIGRLPSALLALAAGFGLSFCMELLQEALPGRVTSIADITHNTLGALAGVLLAQFVARDTLSGTWLRRLYVRWIEPGTLPMLALLATVLWMAAELFPYVPSPDMSTLKHGLHPVLETALQPERFGAWKFLGDACELFGVGLLARIALRPPSLPLIAVLMVGVALLKVVIVDQVLSAEYLLATLLTVFLLASFGWQTARQRAVLAGLAVAGMLVIDKLRHGHGTRFHSFNWVPFARQIGTLPGFNGLLVTVWTALALATATRVLAGTGRWSRTLDWAGGVCLFLGWFALEWHQQWVPGRIPDITDALVGWVVWILAWRVPLRPE</sequence>
<feature type="transmembrane region" description="Helical" evidence="1">
    <location>
        <begin position="245"/>
        <end position="263"/>
    </location>
</feature>
<feature type="transmembrane region" description="Helical" evidence="1">
    <location>
        <begin position="101"/>
        <end position="120"/>
    </location>
</feature>